<evidence type="ECO:0000313" key="3">
    <source>
        <dbReference type="Proteomes" id="UP001054821"/>
    </source>
</evidence>
<protein>
    <submittedName>
        <fullName evidence="2">Uncharacterized protein</fullName>
    </submittedName>
</protein>
<comment type="caution">
    <text evidence="2">The sequence shown here is derived from an EMBL/GenBank/DDBJ whole genome shotgun (WGS) entry which is preliminary data.</text>
</comment>
<gene>
    <name evidence="2" type="ORF">L3X38_043433</name>
</gene>
<accession>A0AAD4YL91</accession>
<dbReference type="EMBL" id="JAJFAZ020000008">
    <property type="protein sequence ID" value="KAI5314257.1"/>
    <property type="molecule type" value="Genomic_DNA"/>
</dbReference>
<keyword evidence="3" id="KW-1185">Reference proteome</keyword>
<dbReference type="AlphaFoldDB" id="A0AAD4YL91"/>
<feature type="region of interest" description="Disordered" evidence="1">
    <location>
        <begin position="74"/>
        <end position="104"/>
    </location>
</feature>
<dbReference type="Proteomes" id="UP001054821">
    <property type="component" value="Chromosome 8"/>
</dbReference>
<sequence length="104" mass="11753">MDVKYLSLQDKVKEGIVEVEYINTHSMLADPLTKALAVGVFQDFVMQANNFALVGSVHNSSLARVHVIKEEKYDSGNESVSGYDRQDDQSYSEQDDQSYKEQDD</sequence>
<reference evidence="2 3" key="1">
    <citation type="journal article" date="2022" name="G3 (Bethesda)">
        <title>Whole-genome sequence and methylome profiling of the almond [Prunus dulcis (Mill.) D.A. Webb] cultivar 'Nonpareil'.</title>
        <authorList>
            <person name="D'Amico-Willman K.M."/>
            <person name="Ouma W.Z."/>
            <person name="Meulia T."/>
            <person name="Sideli G.M."/>
            <person name="Gradziel T.M."/>
            <person name="Fresnedo-Ramirez J."/>
        </authorList>
    </citation>
    <scope>NUCLEOTIDE SEQUENCE [LARGE SCALE GENOMIC DNA]</scope>
    <source>
        <strain evidence="2">Clone GOH B32 T37-40</strain>
    </source>
</reference>
<organism evidence="2 3">
    <name type="scientific">Prunus dulcis</name>
    <name type="common">Almond</name>
    <name type="synonym">Amygdalus dulcis</name>
    <dbReference type="NCBI Taxonomy" id="3755"/>
    <lineage>
        <taxon>Eukaryota</taxon>
        <taxon>Viridiplantae</taxon>
        <taxon>Streptophyta</taxon>
        <taxon>Embryophyta</taxon>
        <taxon>Tracheophyta</taxon>
        <taxon>Spermatophyta</taxon>
        <taxon>Magnoliopsida</taxon>
        <taxon>eudicotyledons</taxon>
        <taxon>Gunneridae</taxon>
        <taxon>Pentapetalae</taxon>
        <taxon>rosids</taxon>
        <taxon>fabids</taxon>
        <taxon>Rosales</taxon>
        <taxon>Rosaceae</taxon>
        <taxon>Amygdaloideae</taxon>
        <taxon>Amygdaleae</taxon>
        <taxon>Prunus</taxon>
    </lineage>
</organism>
<proteinExistence type="predicted"/>
<evidence type="ECO:0000313" key="2">
    <source>
        <dbReference type="EMBL" id="KAI5314257.1"/>
    </source>
</evidence>
<name>A0AAD4YL91_PRUDU</name>
<evidence type="ECO:0000256" key="1">
    <source>
        <dbReference type="SAM" id="MobiDB-lite"/>
    </source>
</evidence>